<feature type="compositionally biased region" description="Basic residues" evidence="1">
    <location>
        <begin position="37"/>
        <end position="49"/>
    </location>
</feature>
<organism evidence="2 3">
    <name type="scientific">Pisolithus tinctorius Marx 270</name>
    <dbReference type="NCBI Taxonomy" id="870435"/>
    <lineage>
        <taxon>Eukaryota</taxon>
        <taxon>Fungi</taxon>
        <taxon>Dikarya</taxon>
        <taxon>Basidiomycota</taxon>
        <taxon>Agaricomycotina</taxon>
        <taxon>Agaricomycetes</taxon>
        <taxon>Agaricomycetidae</taxon>
        <taxon>Boletales</taxon>
        <taxon>Sclerodermatineae</taxon>
        <taxon>Pisolithaceae</taxon>
        <taxon>Pisolithus</taxon>
    </lineage>
</organism>
<accession>A0A0C3NY71</accession>
<dbReference type="HOGENOM" id="CLU_2688826_0_0_1"/>
<evidence type="ECO:0000313" key="2">
    <source>
        <dbReference type="EMBL" id="KIO00099.1"/>
    </source>
</evidence>
<feature type="region of interest" description="Disordered" evidence="1">
    <location>
        <begin position="1"/>
        <end position="74"/>
    </location>
</feature>
<evidence type="ECO:0000256" key="1">
    <source>
        <dbReference type="SAM" id="MobiDB-lite"/>
    </source>
</evidence>
<keyword evidence="3" id="KW-1185">Reference proteome</keyword>
<proteinExistence type="predicted"/>
<sequence>MVRGTGKFKGYRRGGGRNFSKHLNGDGTTVSTDDWMKRRRLRKMKRTKRKMEQEMNKEGQAFHNSNSVARRGAL</sequence>
<dbReference type="InParanoid" id="A0A0C3NY71"/>
<gene>
    <name evidence="2" type="ORF">M404DRAFT_773832</name>
</gene>
<reference evidence="3" key="2">
    <citation type="submission" date="2015-01" db="EMBL/GenBank/DDBJ databases">
        <title>Evolutionary Origins and Diversification of the Mycorrhizal Mutualists.</title>
        <authorList>
            <consortium name="DOE Joint Genome Institute"/>
            <consortium name="Mycorrhizal Genomics Consortium"/>
            <person name="Kohler A."/>
            <person name="Kuo A."/>
            <person name="Nagy L.G."/>
            <person name="Floudas D."/>
            <person name="Copeland A."/>
            <person name="Barry K.W."/>
            <person name="Cichocki N."/>
            <person name="Veneault-Fourrey C."/>
            <person name="LaButti K."/>
            <person name="Lindquist E.A."/>
            <person name="Lipzen A."/>
            <person name="Lundell T."/>
            <person name="Morin E."/>
            <person name="Murat C."/>
            <person name="Riley R."/>
            <person name="Ohm R."/>
            <person name="Sun H."/>
            <person name="Tunlid A."/>
            <person name="Henrissat B."/>
            <person name="Grigoriev I.V."/>
            <person name="Hibbett D.S."/>
            <person name="Martin F."/>
        </authorList>
    </citation>
    <scope>NUCLEOTIDE SEQUENCE [LARGE SCALE GENOMIC DNA]</scope>
    <source>
        <strain evidence="3">Marx 270</strain>
    </source>
</reference>
<dbReference type="Proteomes" id="UP000054217">
    <property type="component" value="Unassembled WGS sequence"/>
</dbReference>
<protein>
    <submittedName>
        <fullName evidence="2">Uncharacterized protein</fullName>
    </submittedName>
</protein>
<dbReference type="EMBL" id="KN831999">
    <property type="protein sequence ID" value="KIO00099.1"/>
    <property type="molecule type" value="Genomic_DNA"/>
</dbReference>
<name>A0A0C3NY71_PISTI</name>
<evidence type="ECO:0000313" key="3">
    <source>
        <dbReference type="Proteomes" id="UP000054217"/>
    </source>
</evidence>
<reference evidence="2 3" key="1">
    <citation type="submission" date="2014-04" db="EMBL/GenBank/DDBJ databases">
        <authorList>
            <consortium name="DOE Joint Genome Institute"/>
            <person name="Kuo A."/>
            <person name="Kohler A."/>
            <person name="Costa M.D."/>
            <person name="Nagy L.G."/>
            <person name="Floudas D."/>
            <person name="Copeland A."/>
            <person name="Barry K.W."/>
            <person name="Cichocki N."/>
            <person name="Veneault-Fourrey C."/>
            <person name="LaButti K."/>
            <person name="Lindquist E.A."/>
            <person name="Lipzen A."/>
            <person name="Lundell T."/>
            <person name="Morin E."/>
            <person name="Murat C."/>
            <person name="Sun H."/>
            <person name="Tunlid A."/>
            <person name="Henrissat B."/>
            <person name="Grigoriev I.V."/>
            <person name="Hibbett D.S."/>
            <person name="Martin F."/>
            <person name="Nordberg H.P."/>
            <person name="Cantor M.N."/>
            <person name="Hua S.X."/>
        </authorList>
    </citation>
    <scope>NUCLEOTIDE SEQUENCE [LARGE SCALE GENOMIC DNA]</scope>
    <source>
        <strain evidence="2 3">Marx 270</strain>
    </source>
</reference>
<dbReference type="AlphaFoldDB" id="A0A0C3NY71"/>